<organism evidence="1">
    <name type="scientific">marine sediment metagenome</name>
    <dbReference type="NCBI Taxonomy" id="412755"/>
    <lineage>
        <taxon>unclassified sequences</taxon>
        <taxon>metagenomes</taxon>
        <taxon>ecological metagenomes</taxon>
    </lineage>
</organism>
<protein>
    <submittedName>
        <fullName evidence="1">Uncharacterized protein</fullName>
    </submittedName>
</protein>
<reference evidence="1" key="1">
    <citation type="journal article" date="2014" name="Front. Microbiol.">
        <title>High frequency of phylogenetically diverse reductive dehalogenase-homologous genes in deep subseafloor sedimentary metagenomes.</title>
        <authorList>
            <person name="Kawai M."/>
            <person name="Futagami T."/>
            <person name="Toyoda A."/>
            <person name="Takaki Y."/>
            <person name="Nishi S."/>
            <person name="Hori S."/>
            <person name="Arai W."/>
            <person name="Tsubouchi T."/>
            <person name="Morono Y."/>
            <person name="Uchiyama I."/>
            <person name="Ito T."/>
            <person name="Fujiyama A."/>
            <person name="Inagaki F."/>
            <person name="Takami H."/>
        </authorList>
    </citation>
    <scope>NUCLEOTIDE SEQUENCE</scope>
    <source>
        <strain evidence="1">Expedition CK06-06</strain>
    </source>
</reference>
<accession>X1P6X6</accession>
<comment type="caution">
    <text evidence="1">The sequence shown here is derived from an EMBL/GenBank/DDBJ whole genome shotgun (WGS) entry which is preliminary data.</text>
</comment>
<dbReference type="AlphaFoldDB" id="X1P6X6"/>
<name>X1P6X6_9ZZZZ</name>
<dbReference type="EMBL" id="BARV01028538">
    <property type="protein sequence ID" value="GAI34780.1"/>
    <property type="molecule type" value="Genomic_DNA"/>
</dbReference>
<proteinExistence type="predicted"/>
<evidence type="ECO:0000313" key="1">
    <source>
        <dbReference type="EMBL" id="GAI34780.1"/>
    </source>
</evidence>
<sequence length="44" mass="5207">MRNRSNQYPNNIVQLWESLDNKKRFPAGDLVKIGTIKDLIEMEM</sequence>
<gene>
    <name evidence="1" type="ORF">S06H3_45657</name>
</gene>